<comment type="subcellular location">
    <subcellularLocation>
        <location evidence="2">Cell membrane</location>
        <topology evidence="2">Multi-pass membrane protein</topology>
    </subcellularLocation>
</comment>
<dbReference type="InterPro" id="IPR052348">
    <property type="entry name" value="Metallopeptidase_M50B"/>
</dbReference>
<keyword evidence="12 13" id="KW-0472">Membrane</keyword>
<evidence type="ECO:0000256" key="7">
    <source>
        <dbReference type="ARBA" id="ARBA00022723"/>
    </source>
</evidence>
<organism evidence="15 16">
    <name type="scientific">Candidatus Gottesmanbacteria bacterium GW2011_GWA2_43_14</name>
    <dbReference type="NCBI Taxonomy" id="1618443"/>
    <lineage>
        <taxon>Bacteria</taxon>
        <taxon>Candidatus Gottesmaniibacteriota</taxon>
    </lineage>
</organism>
<keyword evidence="4" id="KW-1003">Cell membrane</keyword>
<keyword evidence="8" id="KW-0378">Hydrolase</keyword>
<dbReference type="STRING" id="1618443.UV73_C0018G0033"/>
<sequence length="217" mass="23720">MLSLLFSNPLSFVIFAIILLAVITVHEFAHALAADRLGDPTARLAGRLTLNPLSHLDPVGTLLFLMAGFGWGKPVPFDPFNLKNPKKDGAVISFAGPLSNIIIAVTASVILRIVMISGGFGLNFFLTDILITFIRFNILLAIFNLIPVHPLDGFRVVAGLLPKKYYHDWLELERYGIIFLIMLIFPFFGSSPVSAIISPVMKFFLSLLIPGSLGGII</sequence>
<evidence type="ECO:0000256" key="2">
    <source>
        <dbReference type="ARBA" id="ARBA00004651"/>
    </source>
</evidence>
<evidence type="ECO:0000256" key="11">
    <source>
        <dbReference type="ARBA" id="ARBA00023049"/>
    </source>
</evidence>
<dbReference type="PANTHER" id="PTHR35864">
    <property type="entry name" value="ZINC METALLOPROTEASE MJ0611-RELATED"/>
    <property type="match status" value="1"/>
</dbReference>
<evidence type="ECO:0000256" key="4">
    <source>
        <dbReference type="ARBA" id="ARBA00022475"/>
    </source>
</evidence>
<keyword evidence="9" id="KW-0862">Zinc</keyword>
<comment type="caution">
    <text evidence="15">The sequence shown here is derived from an EMBL/GenBank/DDBJ whole genome shotgun (WGS) entry which is preliminary data.</text>
</comment>
<evidence type="ECO:0000256" key="9">
    <source>
        <dbReference type="ARBA" id="ARBA00022833"/>
    </source>
</evidence>
<dbReference type="GO" id="GO:0046872">
    <property type="term" value="F:metal ion binding"/>
    <property type="evidence" value="ECO:0007669"/>
    <property type="project" value="UniProtKB-KW"/>
</dbReference>
<feature type="domain" description="Peptidase M50" evidence="14">
    <location>
        <begin position="15"/>
        <end position="111"/>
    </location>
</feature>
<dbReference type="InterPro" id="IPR044537">
    <property type="entry name" value="Rip2-like"/>
</dbReference>
<feature type="transmembrane region" description="Helical" evidence="13">
    <location>
        <begin position="125"/>
        <end position="146"/>
    </location>
</feature>
<dbReference type="Proteomes" id="UP000034894">
    <property type="component" value="Unassembled WGS sequence"/>
</dbReference>
<evidence type="ECO:0000256" key="6">
    <source>
        <dbReference type="ARBA" id="ARBA00022692"/>
    </source>
</evidence>
<dbReference type="AlphaFoldDB" id="A0A0G1DC01"/>
<evidence type="ECO:0000256" key="5">
    <source>
        <dbReference type="ARBA" id="ARBA00022670"/>
    </source>
</evidence>
<accession>A0A0G1DC01</accession>
<keyword evidence="10 13" id="KW-1133">Transmembrane helix</keyword>
<evidence type="ECO:0000256" key="3">
    <source>
        <dbReference type="ARBA" id="ARBA00007931"/>
    </source>
</evidence>
<keyword evidence="6 13" id="KW-0812">Transmembrane</keyword>
<name>A0A0G1DC01_9BACT</name>
<feature type="transmembrane region" description="Helical" evidence="13">
    <location>
        <begin position="53"/>
        <end position="71"/>
    </location>
</feature>
<feature type="transmembrane region" description="Helical" evidence="13">
    <location>
        <begin position="12"/>
        <end position="33"/>
    </location>
</feature>
<keyword evidence="5" id="KW-0645">Protease</keyword>
<keyword evidence="7" id="KW-0479">Metal-binding</keyword>
<dbReference type="PANTHER" id="PTHR35864:SF1">
    <property type="entry name" value="ZINC METALLOPROTEASE YWHC-RELATED"/>
    <property type="match status" value="1"/>
</dbReference>
<evidence type="ECO:0000256" key="13">
    <source>
        <dbReference type="SAM" id="Phobius"/>
    </source>
</evidence>
<evidence type="ECO:0000256" key="12">
    <source>
        <dbReference type="ARBA" id="ARBA00023136"/>
    </source>
</evidence>
<protein>
    <submittedName>
        <fullName evidence="15">Peptidase M50</fullName>
    </submittedName>
</protein>
<feature type="transmembrane region" description="Helical" evidence="13">
    <location>
        <begin position="175"/>
        <end position="197"/>
    </location>
</feature>
<keyword evidence="11" id="KW-0482">Metalloprotease</keyword>
<dbReference type="GO" id="GO:0008237">
    <property type="term" value="F:metallopeptidase activity"/>
    <property type="evidence" value="ECO:0007669"/>
    <property type="project" value="UniProtKB-KW"/>
</dbReference>
<feature type="transmembrane region" description="Helical" evidence="13">
    <location>
        <begin position="91"/>
        <end position="113"/>
    </location>
</feature>
<evidence type="ECO:0000259" key="14">
    <source>
        <dbReference type="Pfam" id="PF02163"/>
    </source>
</evidence>
<gene>
    <name evidence="15" type="ORF">UV73_C0018G0033</name>
</gene>
<reference evidence="15 16" key="1">
    <citation type="journal article" date="2015" name="Nature">
        <title>rRNA introns, odd ribosomes, and small enigmatic genomes across a large radiation of phyla.</title>
        <authorList>
            <person name="Brown C.T."/>
            <person name="Hug L.A."/>
            <person name="Thomas B.C."/>
            <person name="Sharon I."/>
            <person name="Castelle C.J."/>
            <person name="Singh A."/>
            <person name="Wilkins M.J."/>
            <person name="Williams K.H."/>
            <person name="Banfield J.F."/>
        </authorList>
    </citation>
    <scope>NUCLEOTIDE SEQUENCE [LARGE SCALE GENOMIC DNA]</scope>
</reference>
<evidence type="ECO:0000313" key="16">
    <source>
        <dbReference type="Proteomes" id="UP000034894"/>
    </source>
</evidence>
<evidence type="ECO:0000256" key="10">
    <source>
        <dbReference type="ARBA" id="ARBA00022989"/>
    </source>
</evidence>
<dbReference type="InterPro" id="IPR008915">
    <property type="entry name" value="Peptidase_M50"/>
</dbReference>
<dbReference type="EMBL" id="LCFP01000018">
    <property type="protein sequence ID" value="KKS95420.1"/>
    <property type="molecule type" value="Genomic_DNA"/>
</dbReference>
<comment type="similarity">
    <text evidence="3">Belongs to the peptidase M50B family.</text>
</comment>
<dbReference type="PATRIC" id="fig|1618443.3.peg.1655"/>
<evidence type="ECO:0000256" key="1">
    <source>
        <dbReference type="ARBA" id="ARBA00001947"/>
    </source>
</evidence>
<proteinExistence type="inferred from homology"/>
<dbReference type="CDD" id="cd06158">
    <property type="entry name" value="S2P-M50_like_1"/>
    <property type="match status" value="1"/>
</dbReference>
<dbReference type="Pfam" id="PF02163">
    <property type="entry name" value="Peptidase_M50"/>
    <property type="match status" value="1"/>
</dbReference>
<comment type="cofactor">
    <cofactor evidence="1">
        <name>Zn(2+)</name>
        <dbReference type="ChEBI" id="CHEBI:29105"/>
    </cofactor>
</comment>
<dbReference type="GO" id="GO:0005886">
    <property type="term" value="C:plasma membrane"/>
    <property type="evidence" value="ECO:0007669"/>
    <property type="project" value="UniProtKB-SubCell"/>
</dbReference>
<evidence type="ECO:0000313" key="15">
    <source>
        <dbReference type="EMBL" id="KKS95420.1"/>
    </source>
</evidence>
<evidence type="ECO:0000256" key="8">
    <source>
        <dbReference type="ARBA" id="ARBA00022801"/>
    </source>
</evidence>
<dbReference type="GO" id="GO:0006508">
    <property type="term" value="P:proteolysis"/>
    <property type="evidence" value="ECO:0007669"/>
    <property type="project" value="UniProtKB-KW"/>
</dbReference>